<dbReference type="PRINTS" id="PR01011">
    <property type="entry name" value="GLUTPROXDASE"/>
</dbReference>
<dbReference type="PROSITE" id="PS51355">
    <property type="entry name" value="GLUTATHIONE_PEROXID_3"/>
    <property type="match status" value="1"/>
</dbReference>
<dbReference type="Proteomes" id="UP000332933">
    <property type="component" value="Unassembled WGS sequence"/>
</dbReference>
<reference evidence="6 7" key="1">
    <citation type="submission" date="2019-03" db="EMBL/GenBank/DDBJ databases">
        <authorList>
            <person name="Gaulin E."/>
            <person name="Dumas B."/>
        </authorList>
    </citation>
    <scope>NUCLEOTIDE SEQUENCE [LARGE SCALE GENOMIC DNA]</scope>
    <source>
        <strain evidence="6">CBS 568.67</strain>
    </source>
</reference>
<gene>
    <name evidence="6" type="primary">Aste57867_17645</name>
    <name evidence="5" type="ORF">As57867_017585</name>
    <name evidence="6" type="ORF">ASTE57867_17645</name>
</gene>
<dbReference type="Pfam" id="PF00255">
    <property type="entry name" value="GSHPx"/>
    <property type="match status" value="1"/>
</dbReference>
<dbReference type="PROSITE" id="PS00763">
    <property type="entry name" value="GLUTATHIONE_PEROXID_2"/>
    <property type="match status" value="1"/>
</dbReference>
<dbReference type="SUPFAM" id="SSF52833">
    <property type="entry name" value="Thioredoxin-like"/>
    <property type="match status" value="1"/>
</dbReference>
<dbReference type="EMBL" id="CAADRA010006240">
    <property type="protein sequence ID" value="VFT94396.1"/>
    <property type="molecule type" value="Genomic_DNA"/>
</dbReference>
<dbReference type="EMBL" id="VJMH01006219">
    <property type="protein sequence ID" value="KAF0691034.1"/>
    <property type="molecule type" value="Genomic_DNA"/>
</dbReference>
<dbReference type="InterPro" id="IPR036249">
    <property type="entry name" value="Thioredoxin-like_sf"/>
</dbReference>
<name>A0A485LBU7_9STRA</name>
<evidence type="ECO:0000313" key="7">
    <source>
        <dbReference type="Proteomes" id="UP000332933"/>
    </source>
</evidence>
<evidence type="ECO:0000256" key="1">
    <source>
        <dbReference type="ARBA" id="ARBA00006926"/>
    </source>
</evidence>
<evidence type="ECO:0000313" key="5">
    <source>
        <dbReference type="EMBL" id="KAF0691034.1"/>
    </source>
</evidence>
<dbReference type="GO" id="GO:0006979">
    <property type="term" value="P:response to oxidative stress"/>
    <property type="evidence" value="ECO:0007669"/>
    <property type="project" value="InterPro"/>
</dbReference>
<dbReference type="OrthoDB" id="446890at2759"/>
<evidence type="ECO:0000256" key="3">
    <source>
        <dbReference type="ARBA" id="ARBA00023002"/>
    </source>
</evidence>
<keyword evidence="2 4" id="KW-0575">Peroxidase</keyword>
<accession>A0A485LBU7</accession>
<reference evidence="5" key="2">
    <citation type="submission" date="2019-06" db="EMBL/GenBank/DDBJ databases">
        <title>Genomics analysis of Aphanomyces spp. identifies a new class of oomycete effector associated with host adaptation.</title>
        <authorList>
            <person name="Gaulin E."/>
        </authorList>
    </citation>
    <scope>NUCLEOTIDE SEQUENCE</scope>
    <source>
        <strain evidence="5">CBS 578.67</strain>
    </source>
</reference>
<dbReference type="PANTHER" id="PTHR11592:SF78">
    <property type="entry name" value="GLUTATHIONE PEROXIDASE"/>
    <property type="match status" value="1"/>
</dbReference>
<dbReference type="Gene3D" id="3.40.30.10">
    <property type="entry name" value="Glutaredoxin"/>
    <property type="match status" value="1"/>
</dbReference>
<protein>
    <recommendedName>
        <fullName evidence="4">Glutathione peroxidase</fullName>
    </recommendedName>
</protein>
<proteinExistence type="inferred from homology"/>
<evidence type="ECO:0000256" key="2">
    <source>
        <dbReference type="ARBA" id="ARBA00022559"/>
    </source>
</evidence>
<sequence length="107" mass="12205">MSRLSEYRAQGLEILAFPSNQFGHQEPGTDEEIKAFVQKFGVKFPLFHKDDVKGPTAQLVFQYLNAKLDPPDWNFTKFLINRQGQPVKRYAPGVPPKDIASDIEELL</sequence>
<dbReference type="GO" id="GO:0004601">
    <property type="term" value="F:peroxidase activity"/>
    <property type="evidence" value="ECO:0007669"/>
    <property type="project" value="UniProtKB-KW"/>
</dbReference>
<evidence type="ECO:0000313" key="6">
    <source>
        <dbReference type="EMBL" id="VFT94396.1"/>
    </source>
</evidence>
<organism evidence="6 7">
    <name type="scientific">Aphanomyces stellatus</name>
    <dbReference type="NCBI Taxonomy" id="120398"/>
    <lineage>
        <taxon>Eukaryota</taxon>
        <taxon>Sar</taxon>
        <taxon>Stramenopiles</taxon>
        <taxon>Oomycota</taxon>
        <taxon>Saprolegniomycetes</taxon>
        <taxon>Saprolegniales</taxon>
        <taxon>Verrucalvaceae</taxon>
        <taxon>Aphanomyces</taxon>
    </lineage>
</organism>
<dbReference type="InterPro" id="IPR029760">
    <property type="entry name" value="GPX_CS"/>
</dbReference>
<keyword evidence="7" id="KW-1185">Reference proteome</keyword>
<evidence type="ECO:0000256" key="4">
    <source>
        <dbReference type="RuleBase" id="RU000499"/>
    </source>
</evidence>
<dbReference type="PANTHER" id="PTHR11592">
    <property type="entry name" value="GLUTATHIONE PEROXIDASE"/>
    <property type="match status" value="1"/>
</dbReference>
<dbReference type="PIRSF" id="PIRSF000303">
    <property type="entry name" value="Glutathion_perox"/>
    <property type="match status" value="1"/>
</dbReference>
<dbReference type="InterPro" id="IPR000889">
    <property type="entry name" value="Glutathione_peroxidase"/>
</dbReference>
<dbReference type="AlphaFoldDB" id="A0A485LBU7"/>
<keyword evidence="3 4" id="KW-0560">Oxidoreductase</keyword>
<comment type="similarity">
    <text evidence="1 4">Belongs to the glutathione peroxidase family.</text>
</comment>